<proteinExistence type="predicted"/>
<accession>A0A2P2PH28</accession>
<dbReference type="AlphaFoldDB" id="A0A2P2PH28"/>
<sequence length="47" mass="5307">MQKPFLLNLDRKILFSISTCFFSPGNFPNSNCTVFTVISCLSTLPTY</sequence>
<evidence type="ECO:0000313" key="1">
    <source>
        <dbReference type="EMBL" id="MBX54025.1"/>
    </source>
</evidence>
<protein>
    <submittedName>
        <fullName evidence="1">Uncharacterized protein</fullName>
    </submittedName>
</protein>
<organism evidence="1">
    <name type="scientific">Rhizophora mucronata</name>
    <name type="common">Asiatic mangrove</name>
    <dbReference type="NCBI Taxonomy" id="61149"/>
    <lineage>
        <taxon>Eukaryota</taxon>
        <taxon>Viridiplantae</taxon>
        <taxon>Streptophyta</taxon>
        <taxon>Embryophyta</taxon>
        <taxon>Tracheophyta</taxon>
        <taxon>Spermatophyta</taxon>
        <taxon>Magnoliopsida</taxon>
        <taxon>eudicotyledons</taxon>
        <taxon>Gunneridae</taxon>
        <taxon>Pentapetalae</taxon>
        <taxon>rosids</taxon>
        <taxon>fabids</taxon>
        <taxon>Malpighiales</taxon>
        <taxon>Rhizophoraceae</taxon>
        <taxon>Rhizophora</taxon>
    </lineage>
</organism>
<dbReference type="EMBL" id="GGEC01073541">
    <property type="protein sequence ID" value="MBX54025.1"/>
    <property type="molecule type" value="Transcribed_RNA"/>
</dbReference>
<name>A0A2P2PH28_RHIMU</name>
<reference evidence="1" key="1">
    <citation type="submission" date="2018-02" db="EMBL/GenBank/DDBJ databases">
        <title>Rhizophora mucronata_Transcriptome.</title>
        <authorList>
            <person name="Meera S.P."/>
            <person name="Sreeshan A."/>
            <person name="Augustine A."/>
        </authorList>
    </citation>
    <scope>NUCLEOTIDE SEQUENCE</scope>
    <source>
        <tissue evidence="1">Leaf</tissue>
    </source>
</reference>